<feature type="region of interest" description="Disordered" evidence="1">
    <location>
        <begin position="1"/>
        <end position="22"/>
    </location>
</feature>
<sequence length="556" mass="62789">MTENIKPKIEEEEEEEEEEEDSVIDIRHRKFVYKVRSIQSPDHPTTSFHMTQQNTSPLSTNSSYTMKMNEIIGTTTTTETQITDSNKYSTNESLFPQNTELQISSVINNIQQNHLPTITFNEPTEQFLSSFETTHSDVLNYENEHHLEQMINFDQSIQQLNESYGDQFLNETTFNGSDYNFNHEFGTSSTISKDFETNETDIIHDDEIVSDILQQGNNNISRIQHGPLFGCAATENLFNFTISGFDLLETNDADNVNLSVTDNDCSGQRIIMGLTNDGYVIIDGLSIPINKKVNNMNQQNESNISFSTMNTNERNISLSMSQIPEDLNEKQRSVKNTNSSNEIVTGLTAHGELIIANTTDNCSWITAQLVSVIMGLTSTGQIICGGCISDTIPGNIEMKCEKIIESNEQHATAFNIIVKADIHIAEIITEKNDSYENESNHTSLAINSSISNIIRTLDSQEWSQADVNTTSLLNFVNDHAIKQNVFPTEPTKTTINDNFEDLKGRISMETLDLIKRLHMQYFNIENPEKQSEFSSFDNSKSKKQEIIRVSGKLEIL</sequence>
<dbReference type="AlphaFoldDB" id="A0A498SIL2"/>
<keyword evidence="3" id="KW-1185">Reference proteome</keyword>
<reference evidence="2 3" key="1">
    <citation type="submission" date="2018-08" db="EMBL/GenBank/DDBJ databases">
        <authorList>
            <person name="Laetsch R D."/>
            <person name="Stevens L."/>
            <person name="Kumar S."/>
            <person name="Blaxter L. M."/>
        </authorList>
    </citation>
    <scope>NUCLEOTIDE SEQUENCE [LARGE SCALE GENOMIC DNA]</scope>
</reference>
<gene>
    <name evidence="2" type="ORF">NAV_LOCUS6913</name>
</gene>
<dbReference type="EMBL" id="UPTC01001549">
    <property type="protein sequence ID" value="VBB32122.1"/>
    <property type="molecule type" value="Genomic_DNA"/>
</dbReference>
<evidence type="ECO:0000256" key="1">
    <source>
        <dbReference type="SAM" id="MobiDB-lite"/>
    </source>
</evidence>
<feature type="region of interest" description="Disordered" evidence="1">
    <location>
        <begin position="43"/>
        <end position="62"/>
    </location>
</feature>
<dbReference type="OrthoDB" id="5812302at2759"/>
<protein>
    <submittedName>
        <fullName evidence="2">Uncharacterized protein</fullName>
    </submittedName>
</protein>
<dbReference type="Proteomes" id="UP000276991">
    <property type="component" value="Unassembled WGS sequence"/>
</dbReference>
<evidence type="ECO:0000313" key="2">
    <source>
        <dbReference type="EMBL" id="VBB32122.1"/>
    </source>
</evidence>
<organism evidence="2 3">
    <name type="scientific">Acanthocheilonema viteae</name>
    <name type="common">Filarial nematode worm</name>
    <name type="synonym">Dipetalonema viteae</name>
    <dbReference type="NCBI Taxonomy" id="6277"/>
    <lineage>
        <taxon>Eukaryota</taxon>
        <taxon>Metazoa</taxon>
        <taxon>Ecdysozoa</taxon>
        <taxon>Nematoda</taxon>
        <taxon>Chromadorea</taxon>
        <taxon>Rhabditida</taxon>
        <taxon>Spirurina</taxon>
        <taxon>Spiruromorpha</taxon>
        <taxon>Filarioidea</taxon>
        <taxon>Onchocercidae</taxon>
        <taxon>Acanthocheilonema</taxon>
    </lineage>
</organism>
<name>A0A498SIL2_ACAVI</name>
<accession>A0A498SIL2</accession>
<proteinExistence type="predicted"/>
<feature type="compositionally biased region" description="Acidic residues" evidence="1">
    <location>
        <begin position="10"/>
        <end position="22"/>
    </location>
</feature>
<evidence type="ECO:0000313" key="3">
    <source>
        <dbReference type="Proteomes" id="UP000276991"/>
    </source>
</evidence>